<gene>
    <name evidence="2" type="ORF">UFOPK1874_00991</name>
</gene>
<dbReference type="EMBL" id="CAEZUX010000128">
    <property type="protein sequence ID" value="CAB4620187.1"/>
    <property type="molecule type" value="Genomic_DNA"/>
</dbReference>
<name>A0A6J6I739_9ZZZZ</name>
<dbReference type="GO" id="GO:0005829">
    <property type="term" value="C:cytosol"/>
    <property type="evidence" value="ECO:0007669"/>
    <property type="project" value="TreeGrafter"/>
</dbReference>
<evidence type="ECO:0000313" key="2">
    <source>
        <dbReference type="EMBL" id="CAB4620187.1"/>
    </source>
</evidence>
<comment type="similarity">
    <text evidence="1">Belongs to the RutC family.</text>
</comment>
<dbReference type="PANTHER" id="PTHR11803:SF58">
    <property type="entry name" value="PROTEIN HMF1-RELATED"/>
    <property type="match status" value="1"/>
</dbReference>
<evidence type="ECO:0000256" key="1">
    <source>
        <dbReference type="ARBA" id="ARBA00010552"/>
    </source>
</evidence>
<protein>
    <submittedName>
        <fullName evidence="2">Unannotated protein</fullName>
    </submittedName>
</protein>
<dbReference type="PANTHER" id="PTHR11803">
    <property type="entry name" value="2-IMINOBUTANOATE/2-IMINOPROPANOATE DEAMINASE RIDA"/>
    <property type="match status" value="1"/>
</dbReference>
<dbReference type="InterPro" id="IPR006175">
    <property type="entry name" value="YjgF/YER057c/UK114"/>
</dbReference>
<dbReference type="GO" id="GO:0019239">
    <property type="term" value="F:deaminase activity"/>
    <property type="evidence" value="ECO:0007669"/>
    <property type="project" value="TreeGrafter"/>
</dbReference>
<sequence length="122" mass="12934">MAPPAAKYAHAVKVDQAESFVFTSGVVPTMSDGTVPPSIEGQARVVWANLLEILKASDMAVGNIVSITTYVVMGEQLNERLAAVMGVRDEVLGEHRAASTLVTVPALARAEWLMEISLVAAK</sequence>
<dbReference type="InterPro" id="IPR035959">
    <property type="entry name" value="RutC-like_sf"/>
</dbReference>
<dbReference type="Gene3D" id="3.30.1330.40">
    <property type="entry name" value="RutC-like"/>
    <property type="match status" value="1"/>
</dbReference>
<dbReference type="Pfam" id="PF01042">
    <property type="entry name" value="Ribonuc_L-PSP"/>
    <property type="match status" value="1"/>
</dbReference>
<reference evidence="2" key="1">
    <citation type="submission" date="2020-05" db="EMBL/GenBank/DDBJ databases">
        <authorList>
            <person name="Chiriac C."/>
            <person name="Salcher M."/>
            <person name="Ghai R."/>
            <person name="Kavagutti S V."/>
        </authorList>
    </citation>
    <scope>NUCLEOTIDE SEQUENCE</scope>
</reference>
<proteinExistence type="inferred from homology"/>
<dbReference type="AlphaFoldDB" id="A0A6J6I739"/>
<dbReference type="SUPFAM" id="SSF55298">
    <property type="entry name" value="YjgF-like"/>
    <property type="match status" value="1"/>
</dbReference>
<organism evidence="2">
    <name type="scientific">freshwater metagenome</name>
    <dbReference type="NCBI Taxonomy" id="449393"/>
    <lineage>
        <taxon>unclassified sequences</taxon>
        <taxon>metagenomes</taxon>
        <taxon>ecological metagenomes</taxon>
    </lineage>
</organism>
<accession>A0A6J6I739</accession>